<dbReference type="Proteomes" id="UP000785679">
    <property type="component" value="Unassembled WGS sequence"/>
</dbReference>
<accession>A0A8J8P027</accession>
<name>A0A8J8P027_HALGN</name>
<evidence type="ECO:0000313" key="1">
    <source>
        <dbReference type="EMBL" id="TNV84597.1"/>
    </source>
</evidence>
<comment type="caution">
    <text evidence="1">The sequence shown here is derived from an EMBL/GenBank/DDBJ whole genome shotgun (WGS) entry which is preliminary data.</text>
</comment>
<sequence length="216" mass="25548">MNRRANIQQQSTLVTLYQFYYRAGILCKFSQLQNTTMVDQPSPDFNSLFSVISQPQSAIYIPPFATLEPDQVSLIDESQHLEKVQKGKPGRKVGCVANKHVNYDNDSDAIFQMYLVEQCGEEDCEINMKMAISVMYYYLGEKGKERYAKLFDKMRQHTGQRKYKKEQIEFWKRRCEFKESELDPRYRLMIPQEYQSIAQIVPENFIKDMCRQKEEV</sequence>
<dbReference type="EMBL" id="RRYP01002610">
    <property type="protein sequence ID" value="TNV84597.1"/>
    <property type="molecule type" value="Genomic_DNA"/>
</dbReference>
<organism evidence="1 2">
    <name type="scientific">Halteria grandinella</name>
    <dbReference type="NCBI Taxonomy" id="5974"/>
    <lineage>
        <taxon>Eukaryota</taxon>
        <taxon>Sar</taxon>
        <taxon>Alveolata</taxon>
        <taxon>Ciliophora</taxon>
        <taxon>Intramacronucleata</taxon>
        <taxon>Spirotrichea</taxon>
        <taxon>Stichotrichia</taxon>
        <taxon>Sporadotrichida</taxon>
        <taxon>Halteriidae</taxon>
        <taxon>Halteria</taxon>
    </lineage>
</organism>
<proteinExistence type="predicted"/>
<gene>
    <name evidence="1" type="ORF">FGO68_gene10263</name>
</gene>
<dbReference type="AlphaFoldDB" id="A0A8J8P027"/>
<keyword evidence="2" id="KW-1185">Reference proteome</keyword>
<evidence type="ECO:0000313" key="2">
    <source>
        <dbReference type="Proteomes" id="UP000785679"/>
    </source>
</evidence>
<protein>
    <submittedName>
        <fullName evidence="1">Uncharacterized protein</fullName>
    </submittedName>
</protein>
<reference evidence="1" key="1">
    <citation type="submission" date="2019-06" db="EMBL/GenBank/DDBJ databases">
        <authorList>
            <person name="Zheng W."/>
        </authorList>
    </citation>
    <scope>NUCLEOTIDE SEQUENCE</scope>
    <source>
        <strain evidence="1">QDHG01</strain>
    </source>
</reference>